<sequence length="149" mass="15960">MKKWMIGCGSIFVAFVLLGACVAVFSGGDDPAKTSTADTATADGKSADKPAAPAKFEEVFKGTAQMTGNSEKFEIKHGNEVKLDWEGSGEDMALFSVILKNSDSKNIETVIGNSGETKGSQTFYNIAPGTYFLQWNTANFKPTVTIEEK</sequence>
<dbReference type="Proteomes" id="UP001597282">
    <property type="component" value="Unassembled WGS sequence"/>
</dbReference>
<keyword evidence="1" id="KW-0732">Signal</keyword>
<reference evidence="3" key="1">
    <citation type="journal article" date="2019" name="Int. J. Syst. Evol. Microbiol.">
        <title>The Global Catalogue of Microorganisms (GCM) 10K type strain sequencing project: providing services to taxonomists for standard genome sequencing and annotation.</title>
        <authorList>
            <consortium name="The Broad Institute Genomics Platform"/>
            <consortium name="The Broad Institute Genome Sequencing Center for Infectious Disease"/>
            <person name="Wu L."/>
            <person name="Ma J."/>
        </authorList>
    </citation>
    <scope>NUCLEOTIDE SEQUENCE [LARGE SCALE GENOMIC DNA]</scope>
    <source>
        <strain evidence="3">S1</strain>
    </source>
</reference>
<proteinExistence type="predicted"/>
<feature type="chain" id="PRO_5046754546" evidence="1">
    <location>
        <begin position="20"/>
        <end position="149"/>
    </location>
</feature>
<dbReference type="RefSeq" id="WP_380162951.1">
    <property type="nucleotide sequence ID" value="NZ_JBHTNU010000002.1"/>
</dbReference>
<keyword evidence="3" id="KW-1185">Reference proteome</keyword>
<organism evidence="2 3">
    <name type="scientific">Kroppenstedtia sanguinis</name>
    <dbReference type="NCBI Taxonomy" id="1380684"/>
    <lineage>
        <taxon>Bacteria</taxon>
        <taxon>Bacillati</taxon>
        <taxon>Bacillota</taxon>
        <taxon>Bacilli</taxon>
        <taxon>Bacillales</taxon>
        <taxon>Thermoactinomycetaceae</taxon>
        <taxon>Kroppenstedtia</taxon>
    </lineage>
</organism>
<accession>A0ABW4C7M8</accession>
<evidence type="ECO:0000313" key="3">
    <source>
        <dbReference type="Proteomes" id="UP001597282"/>
    </source>
</evidence>
<feature type="signal peptide" evidence="1">
    <location>
        <begin position="1"/>
        <end position="19"/>
    </location>
</feature>
<protein>
    <submittedName>
        <fullName evidence="2">PPC domain-containing protein</fullName>
    </submittedName>
</protein>
<comment type="caution">
    <text evidence="2">The sequence shown here is derived from an EMBL/GenBank/DDBJ whole genome shotgun (WGS) entry which is preliminary data.</text>
</comment>
<evidence type="ECO:0000256" key="1">
    <source>
        <dbReference type="SAM" id="SignalP"/>
    </source>
</evidence>
<name>A0ABW4C7M8_9BACL</name>
<gene>
    <name evidence="2" type="ORF">ACFQ4Y_03230</name>
</gene>
<dbReference type="PROSITE" id="PS51257">
    <property type="entry name" value="PROKAR_LIPOPROTEIN"/>
    <property type="match status" value="1"/>
</dbReference>
<evidence type="ECO:0000313" key="2">
    <source>
        <dbReference type="EMBL" id="MFD1425948.1"/>
    </source>
</evidence>
<dbReference type="EMBL" id="JBHTNU010000002">
    <property type="protein sequence ID" value="MFD1425948.1"/>
    <property type="molecule type" value="Genomic_DNA"/>
</dbReference>